<protein>
    <submittedName>
        <fullName evidence="5">ArsR family transcriptional regulator</fullName>
    </submittedName>
</protein>
<dbReference type="CDD" id="cd00090">
    <property type="entry name" value="HTH_ARSR"/>
    <property type="match status" value="1"/>
</dbReference>
<dbReference type="InterPro" id="IPR036390">
    <property type="entry name" value="WH_DNA-bd_sf"/>
</dbReference>
<evidence type="ECO:0000313" key="5">
    <source>
        <dbReference type="EMBL" id="RAG81116.1"/>
    </source>
</evidence>
<dbReference type="AlphaFoldDB" id="A0A2X0IU86"/>
<dbReference type="PANTHER" id="PTHR43132:SF8">
    <property type="entry name" value="HTH-TYPE TRANSCRIPTIONAL REGULATOR KMTR"/>
    <property type="match status" value="1"/>
</dbReference>
<evidence type="ECO:0000259" key="4">
    <source>
        <dbReference type="SMART" id="SM00418"/>
    </source>
</evidence>
<gene>
    <name evidence="5" type="ORF">DN069_34540</name>
</gene>
<evidence type="ECO:0000256" key="2">
    <source>
        <dbReference type="ARBA" id="ARBA00023125"/>
    </source>
</evidence>
<sequence>MLRIHFTPADFARVSVAPCPAPLQELNVALTLLVRPDGGLLHGAWRRRALRGLPRSVGPLADLVPGGRAPGFLDVVADSLPQALEEIRTTPPDFVRAELERVYAPATAAPPWVHDLRRGEDAAWRTVLRAQRAAFGALLEPVWEQVRELHHAEFVRRAVQLAAGGVGAVLDGLVPGARLEGTAWELPHHLAREVRLDGRGLLLLPSFHWSGGVLLSDLPERPVVVTYPAGPGLPPQPDEAGPTEALGKVLGGTRSELLHLLDQERTTSELARRLRVSAATVSAHTAALRGAGLITTNRAGKSVLHRRTTLGGLLLRGGTSGYDGDGTA</sequence>
<dbReference type="SMART" id="SM00418">
    <property type="entry name" value="HTH_ARSR"/>
    <property type="match status" value="1"/>
</dbReference>
<dbReference type="OrthoDB" id="4745720at2"/>
<keyword evidence="6" id="KW-1185">Reference proteome</keyword>
<keyword evidence="3" id="KW-0804">Transcription</keyword>
<dbReference type="Proteomes" id="UP000248889">
    <property type="component" value="Unassembled WGS sequence"/>
</dbReference>
<dbReference type="EMBL" id="QKYN01000178">
    <property type="protein sequence ID" value="RAG81116.1"/>
    <property type="molecule type" value="Genomic_DNA"/>
</dbReference>
<dbReference type="GO" id="GO:0003677">
    <property type="term" value="F:DNA binding"/>
    <property type="evidence" value="ECO:0007669"/>
    <property type="project" value="UniProtKB-KW"/>
</dbReference>
<dbReference type="InterPro" id="IPR036388">
    <property type="entry name" value="WH-like_DNA-bd_sf"/>
</dbReference>
<keyword evidence="2" id="KW-0238">DNA-binding</keyword>
<name>A0A2X0IU86_9ACTN</name>
<dbReference type="InterPro" id="IPR011991">
    <property type="entry name" value="ArsR-like_HTH"/>
</dbReference>
<dbReference type="SUPFAM" id="SSF46785">
    <property type="entry name" value="Winged helix' DNA-binding domain"/>
    <property type="match status" value="1"/>
</dbReference>
<comment type="caution">
    <text evidence="5">The sequence shown here is derived from an EMBL/GenBank/DDBJ whole genome shotgun (WGS) entry which is preliminary data.</text>
</comment>
<evidence type="ECO:0000256" key="3">
    <source>
        <dbReference type="ARBA" id="ARBA00023163"/>
    </source>
</evidence>
<evidence type="ECO:0000256" key="1">
    <source>
        <dbReference type="ARBA" id="ARBA00023015"/>
    </source>
</evidence>
<organism evidence="5 6">
    <name type="scientific">Streptacidiphilus pinicola</name>
    <dbReference type="NCBI Taxonomy" id="2219663"/>
    <lineage>
        <taxon>Bacteria</taxon>
        <taxon>Bacillati</taxon>
        <taxon>Actinomycetota</taxon>
        <taxon>Actinomycetes</taxon>
        <taxon>Kitasatosporales</taxon>
        <taxon>Streptomycetaceae</taxon>
        <taxon>Streptacidiphilus</taxon>
    </lineage>
</organism>
<accession>A0A2X0IU86</accession>
<feature type="domain" description="HTH arsR-type" evidence="4">
    <location>
        <begin position="245"/>
        <end position="316"/>
    </location>
</feature>
<reference evidence="5 6" key="1">
    <citation type="submission" date="2018-06" db="EMBL/GenBank/DDBJ databases">
        <title>Streptacidiphilus pinicola sp. nov., isolated from pine grove soil.</title>
        <authorList>
            <person name="Roh S.G."/>
            <person name="Park S."/>
            <person name="Kim M.-K."/>
            <person name="Yun B.-R."/>
            <person name="Park J."/>
            <person name="Kim M.J."/>
            <person name="Kim Y.S."/>
            <person name="Kim S.B."/>
        </authorList>
    </citation>
    <scope>NUCLEOTIDE SEQUENCE [LARGE SCALE GENOMIC DNA]</scope>
    <source>
        <strain evidence="5 6">MMS16-CNU450</strain>
    </source>
</reference>
<dbReference type="Pfam" id="PF01022">
    <property type="entry name" value="HTH_5"/>
    <property type="match status" value="1"/>
</dbReference>
<dbReference type="GO" id="GO:0003700">
    <property type="term" value="F:DNA-binding transcription factor activity"/>
    <property type="evidence" value="ECO:0007669"/>
    <property type="project" value="InterPro"/>
</dbReference>
<dbReference type="InterPro" id="IPR001845">
    <property type="entry name" value="HTH_ArsR_DNA-bd_dom"/>
</dbReference>
<dbReference type="PANTHER" id="PTHR43132">
    <property type="entry name" value="ARSENICAL RESISTANCE OPERON REPRESSOR ARSR-RELATED"/>
    <property type="match status" value="1"/>
</dbReference>
<keyword evidence="1" id="KW-0805">Transcription regulation</keyword>
<dbReference type="RefSeq" id="WP_111507201.1">
    <property type="nucleotide sequence ID" value="NZ_QKYN01000178.1"/>
</dbReference>
<dbReference type="InterPro" id="IPR051011">
    <property type="entry name" value="Metal_resp_trans_reg"/>
</dbReference>
<dbReference type="Gene3D" id="1.10.10.10">
    <property type="entry name" value="Winged helix-like DNA-binding domain superfamily/Winged helix DNA-binding domain"/>
    <property type="match status" value="1"/>
</dbReference>
<evidence type="ECO:0000313" key="6">
    <source>
        <dbReference type="Proteomes" id="UP000248889"/>
    </source>
</evidence>
<proteinExistence type="predicted"/>